<organism evidence="1">
    <name type="scientific">Rhizophora mucronata</name>
    <name type="common">Asiatic mangrove</name>
    <dbReference type="NCBI Taxonomy" id="61149"/>
    <lineage>
        <taxon>Eukaryota</taxon>
        <taxon>Viridiplantae</taxon>
        <taxon>Streptophyta</taxon>
        <taxon>Embryophyta</taxon>
        <taxon>Tracheophyta</taxon>
        <taxon>Spermatophyta</taxon>
        <taxon>Magnoliopsida</taxon>
        <taxon>eudicotyledons</taxon>
        <taxon>Gunneridae</taxon>
        <taxon>Pentapetalae</taxon>
        <taxon>rosids</taxon>
        <taxon>fabids</taxon>
        <taxon>Malpighiales</taxon>
        <taxon>Rhizophoraceae</taxon>
        <taxon>Rhizophora</taxon>
    </lineage>
</organism>
<sequence>MTSLGTKQQSLYNNMAFVQ</sequence>
<evidence type="ECO:0000313" key="1">
    <source>
        <dbReference type="EMBL" id="MBX40600.1"/>
    </source>
</evidence>
<dbReference type="AlphaFoldDB" id="A0A2P2NDV9"/>
<proteinExistence type="predicted"/>
<dbReference type="EMBL" id="GGEC01060116">
    <property type="protein sequence ID" value="MBX40600.1"/>
    <property type="molecule type" value="Transcribed_RNA"/>
</dbReference>
<accession>A0A2P2NDV9</accession>
<reference evidence="1" key="1">
    <citation type="submission" date="2018-02" db="EMBL/GenBank/DDBJ databases">
        <title>Rhizophora mucronata_Transcriptome.</title>
        <authorList>
            <person name="Meera S.P."/>
            <person name="Sreeshan A."/>
            <person name="Augustine A."/>
        </authorList>
    </citation>
    <scope>NUCLEOTIDE SEQUENCE</scope>
    <source>
        <tissue evidence="1">Leaf</tissue>
    </source>
</reference>
<name>A0A2P2NDV9_RHIMU</name>
<protein>
    <submittedName>
        <fullName evidence="1">Uncharacterized protein</fullName>
    </submittedName>
</protein>